<name>A0AAV3Q1L0_LITER</name>
<comment type="caution">
    <text evidence="2">The sequence shown here is derived from an EMBL/GenBank/DDBJ whole genome shotgun (WGS) entry which is preliminary data.</text>
</comment>
<accession>A0AAV3Q1L0</accession>
<gene>
    <name evidence="2" type="ORF">LIER_14671</name>
</gene>
<proteinExistence type="predicted"/>
<keyword evidence="3" id="KW-1185">Reference proteome</keyword>
<reference evidence="2 3" key="1">
    <citation type="submission" date="2024-01" db="EMBL/GenBank/DDBJ databases">
        <title>The complete chloroplast genome sequence of Lithospermum erythrorhizon: insights into the phylogenetic relationship among Boraginaceae species and the maternal lineages of purple gromwells.</title>
        <authorList>
            <person name="Okada T."/>
            <person name="Watanabe K."/>
        </authorList>
    </citation>
    <scope>NUCLEOTIDE SEQUENCE [LARGE SCALE GENOMIC DNA]</scope>
</reference>
<dbReference type="EMBL" id="BAABME010003094">
    <property type="protein sequence ID" value="GAA0157395.1"/>
    <property type="molecule type" value="Genomic_DNA"/>
</dbReference>
<dbReference type="Proteomes" id="UP001454036">
    <property type="component" value="Unassembled WGS sequence"/>
</dbReference>
<protein>
    <submittedName>
        <fullName evidence="2">Uncharacterized protein</fullName>
    </submittedName>
</protein>
<sequence length="221" mass="25737">MEPDSEKVDDETCSKPRRKGSYARHGIKFKIRKSTGYRESSSDDATDNVLSKSDVTDGITSIASSSDEEEVDRQQKIKLRYVHFKDAHMRDPKFFPGLVFSSKNQVRDTLIWYYVWHHKPIWMGSNDNKRISVKCEFSYNFSIWFGRDKILDKSDWSLRSVHQAHTGCPDVRLHLFNITFLTSGMEGKFKVLFEITLATIQVFIDEMFHIKASPNCARRIK</sequence>
<dbReference type="AlphaFoldDB" id="A0AAV3Q1L0"/>
<organism evidence="2 3">
    <name type="scientific">Lithospermum erythrorhizon</name>
    <name type="common">Purple gromwell</name>
    <name type="synonym">Lithospermum officinale var. erythrorhizon</name>
    <dbReference type="NCBI Taxonomy" id="34254"/>
    <lineage>
        <taxon>Eukaryota</taxon>
        <taxon>Viridiplantae</taxon>
        <taxon>Streptophyta</taxon>
        <taxon>Embryophyta</taxon>
        <taxon>Tracheophyta</taxon>
        <taxon>Spermatophyta</taxon>
        <taxon>Magnoliopsida</taxon>
        <taxon>eudicotyledons</taxon>
        <taxon>Gunneridae</taxon>
        <taxon>Pentapetalae</taxon>
        <taxon>asterids</taxon>
        <taxon>lamiids</taxon>
        <taxon>Boraginales</taxon>
        <taxon>Boraginaceae</taxon>
        <taxon>Boraginoideae</taxon>
        <taxon>Lithospermeae</taxon>
        <taxon>Lithospermum</taxon>
    </lineage>
</organism>
<feature type="compositionally biased region" description="Basic and acidic residues" evidence="1">
    <location>
        <begin position="1"/>
        <end position="14"/>
    </location>
</feature>
<evidence type="ECO:0000313" key="3">
    <source>
        <dbReference type="Proteomes" id="UP001454036"/>
    </source>
</evidence>
<evidence type="ECO:0000256" key="1">
    <source>
        <dbReference type="SAM" id="MobiDB-lite"/>
    </source>
</evidence>
<evidence type="ECO:0000313" key="2">
    <source>
        <dbReference type="EMBL" id="GAA0157395.1"/>
    </source>
</evidence>
<feature type="region of interest" description="Disordered" evidence="1">
    <location>
        <begin position="1"/>
        <end position="21"/>
    </location>
</feature>